<evidence type="ECO:0000256" key="1">
    <source>
        <dbReference type="ARBA" id="ARBA00022729"/>
    </source>
</evidence>
<feature type="domain" description="Alginate lyase" evidence="4">
    <location>
        <begin position="87"/>
        <end position="301"/>
    </location>
</feature>
<dbReference type="Gene3D" id="1.50.10.100">
    <property type="entry name" value="Chondroitin AC/alginate lyase"/>
    <property type="match status" value="1"/>
</dbReference>
<gene>
    <name evidence="5" type="ORF">CHR90_01795</name>
</gene>
<dbReference type="RefSeq" id="WP_094407130.1">
    <property type="nucleotide sequence ID" value="NZ_BMJZ01000010.1"/>
</dbReference>
<dbReference type="Pfam" id="PF05426">
    <property type="entry name" value="Alginate_lyase"/>
    <property type="match status" value="1"/>
</dbReference>
<sequence>MRRARAIRVALLLVALAGAGCAAAPPSTPSLSPLRAAEPTRAVGGATTQKPILACTQPPAPVRDIIARKFYTDAANSLPDPAIIAANRDSLKPLNDFSAQVQKLAENALLSGNPTPARCAVTWLAAWAKGDAMLGRMEEAVQAGYERKWQLVALALPYLMIRDIPTVCPSDNADCMAINRWFVTLAAAVQPPYEDARRSRPSNTSARNNHQNWAGAAVMLAAIAANDRALFDWAAQRFRYGLAEIQDDGTLPLEVARGRRAAHYHSFALAPLLIMAEELRANGIALTPADQDRLKRLADRVRLDLADPGFMAAKAGVAQESSLLANGKIGSDRLIWAEAWYDLSRDPAVVPLLAPNRPLSVRSFGGTWTLFFGAALP</sequence>
<dbReference type="GO" id="GO:0042597">
    <property type="term" value="C:periplasmic space"/>
    <property type="evidence" value="ECO:0007669"/>
    <property type="project" value="InterPro"/>
</dbReference>
<dbReference type="AlphaFoldDB" id="A0A255XXH2"/>
<dbReference type="PROSITE" id="PS51257">
    <property type="entry name" value="PROKAR_LIPOPROTEIN"/>
    <property type="match status" value="1"/>
</dbReference>
<proteinExistence type="predicted"/>
<feature type="chain" id="PRO_5012174566" description="Alginate lyase domain-containing protein" evidence="3">
    <location>
        <begin position="25"/>
        <end position="377"/>
    </location>
</feature>
<evidence type="ECO:0000313" key="5">
    <source>
        <dbReference type="EMBL" id="OYQ21612.1"/>
    </source>
</evidence>
<protein>
    <recommendedName>
        <fullName evidence="4">Alginate lyase domain-containing protein</fullName>
    </recommendedName>
</protein>
<name>A0A255XXH2_9PROT</name>
<dbReference type="OrthoDB" id="7210452at2"/>
<dbReference type="Proteomes" id="UP000216361">
    <property type="component" value="Unassembled WGS sequence"/>
</dbReference>
<dbReference type="InterPro" id="IPR008397">
    <property type="entry name" value="Alginate_lyase_dom"/>
</dbReference>
<comment type="caution">
    <text evidence="5">The sequence shown here is derived from an EMBL/GenBank/DDBJ whole genome shotgun (WGS) entry which is preliminary data.</text>
</comment>
<evidence type="ECO:0000313" key="6">
    <source>
        <dbReference type="Proteomes" id="UP000216361"/>
    </source>
</evidence>
<keyword evidence="1 3" id="KW-0732">Signal</keyword>
<reference evidence="5 6" key="1">
    <citation type="submission" date="2017-07" db="EMBL/GenBank/DDBJ databases">
        <title>Elstera cyanobacteriorum sp. nov., a novel bacterium isolated from cyanobacterial aggregates in a eutrophic lake.</title>
        <authorList>
            <person name="Cai H."/>
        </authorList>
    </citation>
    <scope>NUCLEOTIDE SEQUENCE [LARGE SCALE GENOMIC DNA]</scope>
    <source>
        <strain evidence="5 6">TH019</strain>
    </source>
</reference>
<keyword evidence="6" id="KW-1185">Reference proteome</keyword>
<evidence type="ECO:0000259" key="4">
    <source>
        <dbReference type="Pfam" id="PF05426"/>
    </source>
</evidence>
<accession>A0A255XXH2</accession>
<dbReference type="InterPro" id="IPR008929">
    <property type="entry name" value="Chondroitin_lyas"/>
</dbReference>
<dbReference type="EMBL" id="NOXS01000021">
    <property type="protein sequence ID" value="OYQ21612.1"/>
    <property type="molecule type" value="Genomic_DNA"/>
</dbReference>
<dbReference type="GO" id="GO:0016829">
    <property type="term" value="F:lyase activity"/>
    <property type="evidence" value="ECO:0007669"/>
    <property type="project" value="UniProtKB-KW"/>
</dbReference>
<keyword evidence="2" id="KW-0456">Lyase</keyword>
<dbReference type="SUPFAM" id="SSF48230">
    <property type="entry name" value="Chondroitin AC/alginate lyase"/>
    <property type="match status" value="1"/>
</dbReference>
<evidence type="ECO:0000256" key="3">
    <source>
        <dbReference type="SAM" id="SignalP"/>
    </source>
</evidence>
<organism evidence="5 6">
    <name type="scientific">Elstera cyanobacteriorum</name>
    <dbReference type="NCBI Taxonomy" id="2022747"/>
    <lineage>
        <taxon>Bacteria</taxon>
        <taxon>Pseudomonadati</taxon>
        <taxon>Pseudomonadota</taxon>
        <taxon>Alphaproteobacteria</taxon>
        <taxon>Rhodospirillales</taxon>
        <taxon>Rhodospirillaceae</taxon>
        <taxon>Elstera</taxon>
    </lineage>
</organism>
<feature type="signal peptide" evidence="3">
    <location>
        <begin position="1"/>
        <end position="24"/>
    </location>
</feature>
<evidence type="ECO:0000256" key="2">
    <source>
        <dbReference type="ARBA" id="ARBA00023239"/>
    </source>
</evidence>